<dbReference type="AlphaFoldDB" id="A0A426Y607"/>
<evidence type="ECO:0000313" key="3">
    <source>
        <dbReference type="Proteomes" id="UP000287651"/>
    </source>
</evidence>
<sequence>SGEATKKLRRPTSCLAMPARRHPALPPRGDGMPRVTPRLQHPTATEKVRSPRPSPLLLIRRRGREEWQEEERVHQKKRKQNPLKSSDRFIPRHCSGGIAFLSFREYELVSVCISWFPLAFFCWGFRWVSRIFPLWLSWNRGLDRGVTVSSWISGGKDWFLIGVSSFLNRLLPNPLSAL</sequence>
<reference evidence="2 3" key="1">
    <citation type="journal article" date="2014" name="Agronomy (Basel)">
        <title>A Draft Genome Sequence for Ensete ventricosum, the Drought-Tolerant Tree Against Hunger.</title>
        <authorList>
            <person name="Harrison J."/>
            <person name="Moore K.A."/>
            <person name="Paszkiewicz K."/>
            <person name="Jones T."/>
            <person name="Grant M."/>
            <person name="Ambacheew D."/>
            <person name="Muzemil S."/>
            <person name="Studholme D.J."/>
        </authorList>
    </citation>
    <scope>NUCLEOTIDE SEQUENCE [LARGE SCALE GENOMIC DNA]</scope>
</reference>
<feature type="region of interest" description="Disordered" evidence="1">
    <location>
        <begin position="1"/>
        <end position="51"/>
    </location>
</feature>
<feature type="non-terminal residue" evidence="2">
    <location>
        <position position="1"/>
    </location>
</feature>
<gene>
    <name evidence="2" type="ORF">B296_00033597</name>
</gene>
<evidence type="ECO:0000256" key="1">
    <source>
        <dbReference type="SAM" id="MobiDB-lite"/>
    </source>
</evidence>
<accession>A0A426Y607</accession>
<protein>
    <submittedName>
        <fullName evidence="2">Uncharacterized protein</fullName>
    </submittedName>
</protein>
<evidence type="ECO:0000313" key="2">
    <source>
        <dbReference type="EMBL" id="RRT47215.1"/>
    </source>
</evidence>
<name>A0A426Y607_ENSVE</name>
<dbReference type="Proteomes" id="UP000287651">
    <property type="component" value="Unassembled WGS sequence"/>
</dbReference>
<proteinExistence type="predicted"/>
<organism evidence="2 3">
    <name type="scientific">Ensete ventricosum</name>
    <name type="common">Abyssinian banana</name>
    <name type="synonym">Musa ensete</name>
    <dbReference type="NCBI Taxonomy" id="4639"/>
    <lineage>
        <taxon>Eukaryota</taxon>
        <taxon>Viridiplantae</taxon>
        <taxon>Streptophyta</taxon>
        <taxon>Embryophyta</taxon>
        <taxon>Tracheophyta</taxon>
        <taxon>Spermatophyta</taxon>
        <taxon>Magnoliopsida</taxon>
        <taxon>Liliopsida</taxon>
        <taxon>Zingiberales</taxon>
        <taxon>Musaceae</taxon>
        <taxon>Ensete</taxon>
    </lineage>
</organism>
<dbReference type="EMBL" id="AMZH03014684">
    <property type="protein sequence ID" value="RRT47215.1"/>
    <property type="molecule type" value="Genomic_DNA"/>
</dbReference>
<comment type="caution">
    <text evidence="2">The sequence shown here is derived from an EMBL/GenBank/DDBJ whole genome shotgun (WGS) entry which is preliminary data.</text>
</comment>